<organism evidence="2 3">
    <name type="scientific">Planoprotostelium fungivorum</name>
    <dbReference type="NCBI Taxonomy" id="1890364"/>
    <lineage>
        <taxon>Eukaryota</taxon>
        <taxon>Amoebozoa</taxon>
        <taxon>Evosea</taxon>
        <taxon>Variosea</taxon>
        <taxon>Cavosteliida</taxon>
        <taxon>Cavosteliaceae</taxon>
        <taxon>Planoprotostelium</taxon>
    </lineage>
</organism>
<evidence type="ECO:0000313" key="2">
    <source>
        <dbReference type="EMBL" id="PRP86247.1"/>
    </source>
</evidence>
<dbReference type="InParanoid" id="A0A2P6NQL1"/>
<dbReference type="EMBL" id="MDYQ01000033">
    <property type="protein sequence ID" value="PRP86247.1"/>
    <property type="molecule type" value="Genomic_DNA"/>
</dbReference>
<comment type="caution">
    <text evidence="2">The sequence shown here is derived from an EMBL/GenBank/DDBJ whole genome shotgun (WGS) entry which is preliminary data.</text>
</comment>
<reference evidence="2 3" key="1">
    <citation type="journal article" date="2018" name="Genome Biol. Evol.">
        <title>Multiple Roots of Fruiting Body Formation in Amoebozoa.</title>
        <authorList>
            <person name="Hillmann F."/>
            <person name="Forbes G."/>
            <person name="Novohradska S."/>
            <person name="Ferling I."/>
            <person name="Riege K."/>
            <person name="Groth M."/>
            <person name="Westermann M."/>
            <person name="Marz M."/>
            <person name="Spaller T."/>
            <person name="Winckler T."/>
            <person name="Schaap P."/>
            <person name="Glockner G."/>
        </authorList>
    </citation>
    <scope>NUCLEOTIDE SEQUENCE [LARGE SCALE GENOMIC DNA]</scope>
    <source>
        <strain evidence="2 3">Jena</strain>
    </source>
</reference>
<dbReference type="AlphaFoldDB" id="A0A2P6NQL1"/>
<evidence type="ECO:0000313" key="3">
    <source>
        <dbReference type="Proteomes" id="UP000241769"/>
    </source>
</evidence>
<dbReference type="Proteomes" id="UP000241769">
    <property type="component" value="Unassembled WGS sequence"/>
</dbReference>
<protein>
    <submittedName>
        <fullName evidence="2">Uncharacterized protein</fullName>
    </submittedName>
</protein>
<accession>A0A2P6NQL1</accession>
<keyword evidence="3" id="KW-1185">Reference proteome</keyword>
<proteinExistence type="predicted"/>
<evidence type="ECO:0000256" key="1">
    <source>
        <dbReference type="SAM" id="MobiDB-lite"/>
    </source>
</evidence>
<name>A0A2P6NQL1_9EUKA</name>
<feature type="region of interest" description="Disordered" evidence="1">
    <location>
        <begin position="49"/>
        <end position="70"/>
    </location>
</feature>
<sequence>MDENAGLFCSISLSMYGNLLLDVIERKDFGKYQSQIVNCCKELKHRLFGEEKSESSQDAEGEGSRKKMKL</sequence>
<gene>
    <name evidence="2" type="ORF">PROFUN_05388</name>
</gene>